<dbReference type="SMART" id="SM00347">
    <property type="entry name" value="HTH_MARR"/>
    <property type="match status" value="1"/>
</dbReference>
<dbReference type="RefSeq" id="WP_013115441.1">
    <property type="nucleotide sequence ID" value="NC_014151.1"/>
</dbReference>
<dbReference type="HOGENOM" id="CLU_083287_27_8_11"/>
<dbReference type="InterPro" id="IPR036390">
    <property type="entry name" value="WH_DNA-bd_sf"/>
</dbReference>
<dbReference type="GO" id="GO:0006950">
    <property type="term" value="P:response to stress"/>
    <property type="evidence" value="ECO:0007669"/>
    <property type="project" value="TreeGrafter"/>
</dbReference>
<feature type="region of interest" description="Disordered" evidence="1">
    <location>
        <begin position="1"/>
        <end position="47"/>
    </location>
</feature>
<protein>
    <submittedName>
        <fullName evidence="3">Transcriptional regulator, MarR family</fullName>
    </submittedName>
</protein>
<dbReference type="Proteomes" id="UP000000849">
    <property type="component" value="Chromosome"/>
</dbReference>
<dbReference type="PANTHER" id="PTHR33164:SF103">
    <property type="entry name" value="REGULATORY PROTEIN MARR"/>
    <property type="match status" value="1"/>
</dbReference>
<dbReference type="PANTHER" id="PTHR33164">
    <property type="entry name" value="TRANSCRIPTIONAL REGULATOR, MARR FAMILY"/>
    <property type="match status" value="1"/>
</dbReference>
<accession>D5UGC4</accession>
<dbReference type="InterPro" id="IPR036388">
    <property type="entry name" value="WH-like_DNA-bd_sf"/>
</dbReference>
<dbReference type="STRING" id="446466.Cfla_0188"/>
<feature type="domain" description="HTH marR-type" evidence="2">
    <location>
        <begin position="47"/>
        <end position="179"/>
    </location>
</feature>
<dbReference type="Pfam" id="PF01047">
    <property type="entry name" value="MarR"/>
    <property type="match status" value="1"/>
</dbReference>
<dbReference type="eggNOG" id="COG1846">
    <property type="taxonomic scope" value="Bacteria"/>
</dbReference>
<evidence type="ECO:0000259" key="2">
    <source>
        <dbReference type="PROSITE" id="PS50995"/>
    </source>
</evidence>
<proteinExistence type="predicted"/>
<evidence type="ECO:0000313" key="4">
    <source>
        <dbReference type="Proteomes" id="UP000000849"/>
    </source>
</evidence>
<dbReference type="PRINTS" id="PR00598">
    <property type="entry name" value="HTHMARR"/>
</dbReference>
<feature type="compositionally biased region" description="Basic and acidic residues" evidence="1">
    <location>
        <begin position="1"/>
        <end position="14"/>
    </location>
</feature>
<keyword evidence="4" id="KW-1185">Reference proteome</keyword>
<name>D5UGC4_CELFN</name>
<dbReference type="KEGG" id="cfl:Cfla_0188"/>
<dbReference type="EMBL" id="CP001964">
    <property type="protein sequence ID" value="ADG73107.1"/>
    <property type="molecule type" value="Genomic_DNA"/>
</dbReference>
<dbReference type="InterPro" id="IPR039422">
    <property type="entry name" value="MarR/SlyA-like"/>
</dbReference>
<evidence type="ECO:0000313" key="3">
    <source>
        <dbReference type="EMBL" id="ADG73107.1"/>
    </source>
</evidence>
<sequence>MQQRTDGHHDDGHDGAPTSRTASSDPATSTVRHLRPGRDPERPLPPAEELLELLHDVLRAVRRDTADRLGPGAAPGQLRMLRVLDRCERPCRLGELAEALDVAPRSVTTKVDQAEADGWIRRIPDPRDRRATLVELTDAGHDLLDRAARQRHAGVRARLDALDPDEQRTLLDLLRRVAGATPGD</sequence>
<dbReference type="GO" id="GO:0003700">
    <property type="term" value="F:DNA-binding transcription factor activity"/>
    <property type="evidence" value="ECO:0007669"/>
    <property type="project" value="InterPro"/>
</dbReference>
<reference evidence="3 4" key="1">
    <citation type="journal article" date="2010" name="Stand. Genomic Sci.">
        <title>Complete genome sequence of Cellulomonas flavigena type strain (134).</title>
        <authorList>
            <person name="Abt B."/>
            <person name="Foster B."/>
            <person name="Lapidus A."/>
            <person name="Clum A."/>
            <person name="Sun H."/>
            <person name="Pukall R."/>
            <person name="Lucas S."/>
            <person name="Glavina Del Rio T."/>
            <person name="Nolan M."/>
            <person name="Tice H."/>
            <person name="Cheng J.F."/>
            <person name="Pitluck S."/>
            <person name="Liolios K."/>
            <person name="Ivanova N."/>
            <person name="Mavromatis K."/>
            <person name="Ovchinnikova G."/>
            <person name="Pati A."/>
            <person name="Goodwin L."/>
            <person name="Chen A."/>
            <person name="Palaniappan K."/>
            <person name="Land M."/>
            <person name="Hauser L."/>
            <person name="Chang Y.J."/>
            <person name="Jeffries C.D."/>
            <person name="Rohde M."/>
            <person name="Goker M."/>
            <person name="Woyke T."/>
            <person name="Bristow J."/>
            <person name="Eisen J.A."/>
            <person name="Markowitz V."/>
            <person name="Hugenholtz P."/>
            <person name="Kyrpides N.C."/>
            <person name="Klenk H.P."/>
        </authorList>
    </citation>
    <scope>NUCLEOTIDE SEQUENCE [LARGE SCALE GENOMIC DNA]</scope>
    <source>
        <strain evidence="4">ATCC 482 / DSM 20109 / BCRC 11376 / JCM 18109 / NBRC 3775 / NCIMB 8073 / NRS 134</strain>
    </source>
</reference>
<dbReference type="AlphaFoldDB" id="D5UGC4"/>
<gene>
    <name evidence="3" type="ordered locus">Cfla_0188</name>
</gene>
<feature type="compositionally biased region" description="Polar residues" evidence="1">
    <location>
        <begin position="18"/>
        <end position="31"/>
    </location>
</feature>
<evidence type="ECO:0000256" key="1">
    <source>
        <dbReference type="SAM" id="MobiDB-lite"/>
    </source>
</evidence>
<dbReference type="PROSITE" id="PS50995">
    <property type="entry name" value="HTH_MARR_2"/>
    <property type="match status" value="1"/>
</dbReference>
<dbReference type="SUPFAM" id="SSF46785">
    <property type="entry name" value="Winged helix' DNA-binding domain"/>
    <property type="match status" value="1"/>
</dbReference>
<organism evidence="3 4">
    <name type="scientific">Cellulomonas flavigena (strain ATCC 482 / DSM 20109 / BCRC 11376 / JCM 18109 / NBRC 3775 / NCIMB 8073 / NRS 134)</name>
    <dbReference type="NCBI Taxonomy" id="446466"/>
    <lineage>
        <taxon>Bacteria</taxon>
        <taxon>Bacillati</taxon>
        <taxon>Actinomycetota</taxon>
        <taxon>Actinomycetes</taxon>
        <taxon>Micrococcales</taxon>
        <taxon>Cellulomonadaceae</taxon>
        <taxon>Cellulomonas</taxon>
    </lineage>
</organism>
<dbReference type="Gene3D" id="1.10.10.10">
    <property type="entry name" value="Winged helix-like DNA-binding domain superfamily/Winged helix DNA-binding domain"/>
    <property type="match status" value="1"/>
</dbReference>
<dbReference type="InterPro" id="IPR000835">
    <property type="entry name" value="HTH_MarR-typ"/>
</dbReference>